<sequence>MSNFKHVIPQNFTDIKVESSQESLIIRKVFIDAGIENIHVRTYDLFPGNNFETLTNNIIISNNDDIRTLFRESGVMKLFRNAGNSLRNIDQAIYITGKLSGITKKVLKHGESIIPAAVLWSAAKSFFRRKENRQLETIGIIDLSASGYMVISIDKHEELKDDLLIVNPRCGAGTGINLSRILEKLSINKEDADSILIDYLGAEGRVKREQIPVRADRCGVFSSSATIS</sequence>
<protein>
    <submittedName>
        <fullName evidence="1">Uncharacterized protein</fullName>
    </submittedName>
</protein>
<proteinExistence type="predicted"/>
<dbReference type="Gene3D" id="3.30.420.40">
    <property type="match status" value="1"/>
</dbReference>
<gene>
    <name evidence="1" type="ORF">S01H1_27775</name>
</gene>
<organism evidence="1">
    <name type="scientific">marine sediment metagenome</name>
    <dbReference type="NCBI Taxonomy" id="412755"/>
    <lineage>
        <taxon>unclassified sequences</taxon>
        <taxon>metagenomes</taxon>
        <taxon>ecological metagenomes</taxon>
    </lineage>
</organism>
<reference evidence="1" key="1">
    <citation type="journal article" date="2014" name="Front. Microbiol.">
        <title>High frequency of phylogenetically diverse reductive dehalogenase-homologous genes in deep subseafloor sedimentary metagenomes.</title>
        <authorList>
            <person name="Kawai M."/>
            <person name="Futagami T."/>
            <person name="Toyoda A."/>
            <person name="Takaki Y."/>
            <person name="Nishi S."/>
            <person name="Hori S."/>
            <person name="Arai W."/>
            <person name="Tsubouchi T."/>
            <person name="Morono Y."/>
            <person name="Uchiyama I."/>
            <person name="Ito T."/>
            <person name="Fujiyama A."/>
            <person name="Inagaki F."/>
            <person name="Takami H."/>
        </authorList>
    </citation>
    <scope>NUCLEOTIDE SEQUENCE</scope>
    <source>
        <strain evidence="1">Expedition CK06-06</strain>
    </source>
</reference>
<dbReference type="EMBL" id="BARS01016941">
    <property type="protein sequence ID" value="GAF92441.1"/>
    <property type="molecule type" value="Genomic_DNA"/>
</dbReference>
<feature type="non-terminal residue" evidence="1">
    <location>
        <position position="228"/>
    </location>
</feature>
<comment type="caution">
    <text evidence="1">The sequence shown here is derived from an EMBL/GenBank/DDBJ whole genome shotgun (WGS) entry which is preliminary data.</text>
</comment>
<dbReference type="AlphaFoldDB" id="X0TZ82"/>
<evidence type="ECO:0000313" key="1">
    <source>
        <dbReference type="EMBL" id="GAF92441.1"/>
    </source>
</evidence>
<name>X0TZ82_9ZZZZ</name>
<accession>X0TZ82</accession>